<feature type="transmembrane region" description="Helical" evidence="2">
    <location>
        <begin position="12"/>
        <end position="28"/>
    </location>
</feature>
<name>A0A6B3MYC6_9CYAN</name>
<feature type="region of interest" description="Disordered" evidence="1">
    <location>
        <begin position="58"/>
        <end position="88"/>
    </location>
</feature>
<sequence>MFTTLSNHKNSVFFAVIAAVVITLLENIDTFGLHLFEALIVVIGIQSFFTLWRQAGESKPQEQPTEANSEVPDLSFSDTTEQELPASSEECIPQELSTAVLPSECEETALQAETSEPKGLETEPEKELAFVQECELSEETAEEVSENPGTVEAMRPYLSGFSAKKDWRRLCQHLQLKGYSQITNAKRRAQFLINQGITEQMVIKARTILINSQQA</sequence>
<dbReference type="EMBL" id="JAAHFQ010000029">
    <property type="protein sequence ID" value="NER26416.1"/>
    <property type="molecule type" value="Genomic_DNA"/>
</dbReference>
<keyword evidence="2" id="KW-0812">Transmembrane</keyword>
<keyword evidence="2" id="KW-1133">Transmembrane helix</keyword>
<evidence type="ECO:0000256" key="2">
    <source>
        <dbReference type="SAM" id="Phobius"/>
    </source>
</evidence>
<protein>
    <submittedName>
        <fullName evidence="3">Uncharacterized protein</fullName>
    </submittedName>
</protein>
<proteinExistence type="predicted"/>
<evidence type="ECO:0000256" key="1">
    <source>
        <dbReference type="SAM" id="MobiDB-lite"/>
    </source>
</evidence>
<keyword evidence="2" id="KW-0472">Membrane</keyword>
<dbReference type="AlphaFoldDB" id="A0A6B3MYC6"/>
<evidence type="ECO:0000313" key="3">
    <source>
        <dbReference type="EMBL" id="NER26416.1"/>
    </source>
</evidence>
<gene>
    <name evidence="3" type="ORF">F6J89_02015</name>
</gene>
<reference evidence="3" key="1">
    <citation type="submission" date="2019-11" db="EMBL/GenBank/DDBJ databases">
        <title>Genomic insights into an expanded diversity of filamentous marine cyanobacteria reveals the extraordinary biosynthetic potential of Moorea and Okeania.</title>
        <authorList>
            <person name="Ferreira Leao T."/>
            <person name="Wang M."/>
            <person name="Moss N."/>
            <person name="Da Silva R."/>
            <person name="Sanders J."/>
            <person name="Nurk S."/>
            <person name="Gurevich A."/>
            <person name="Humphrey G."/>
            <person name="Reher R."/>
            <person name="Zhu Q."/>
            <person name="Belda-Ferre P."/>
            <person name="Glukhov E."/>
            <person name="Rex R."/>
            <person name="Dorrestein P.C."/>
            <person name="Knight R."/>
            <person name="Pevzner P."/>
            <person name="Gerwick W.H."/>
            <person name="Gerwick L."/>
        </authorList>
    </citation>
    <scope>NUCLEOTIDE SEQUENCE</scope>
    <source>
        <strain evidence="3">SIO1C4</strain>
    </source>
</reference>
<organism evidence="3">
    <name type="scientific">Symploca sp. SIO1C4</name>
    <dbReference type="NCBI Taxonomy" id="2607765"/>
    <lineage>
        <taxon>Bacteria</taxon>
        <taxon>Bacillati</taxon>
        <taxon>Cyanobacteriota</taxon>
        <taxon>Cyanophyceae</taxon>
        <taxon>Coleofasciculales</taxon>
        <taxon>Coleofasciculaceae</taxon>
        <taxon>Symploca</taxon>
    </lineage>
</organism>
<comment type="caution">
    <text evidence="3">The sequence shown here is derived from an EMBL/GenBank/DDBJ whole genome shotgun (WGS) entry which is preliminary data.</text>
</comment>
<accession>A0A6B3MYC6</accession>